<dbReference type="InterPro" id="IPR050739">
    <property type="entry name" value="MFP"/>
</dbReference>
<reference evidence="3 4" key="1">
    <citation type="submission" date="2020-11" db="EMBL/GenBank/DDBJ databases">
        <authorList>
            <person name="Kim M.K."/>
        </authorList>
    </citation>
    <scope>NUCLEOTIDE SEQUENCE [LARGE SCALE GENOMIC DNA]</scope>
    <source>
        <strain evidence="3 4">BT290</strain>
    </source>
</reference>
<gene>
    <name evidence="3" type="ORF">I2H36_19770</name>
</gene>
<feature type="transmembrane region" description="Helical" evidence="2">
    <location>
        <begin position="6"/>
        <end position="22"/>
    </location>
</feature>
<keyword evidence="2" id="KW-0812">Transmembrane</keyword>
<name>A0ABS0HXQ4_9HYPH</name>
<keyword evidence="4" id="KW-1185">Reference proteome</keyword>
<dbReference type="PANTHER" id="PTHR30386:SF18">
    <property type="entry name" value="INNER MEMBRANE PROTEIN YIAV-RELATED"/>
    <property type="match status" value="1"/>
</dbReference>
<feature type="transmembrane region" description="Helical" evidence="2">
    <location>
        <begin position="29"/>
        <end position="51"/>
    </location>
</feature>
<dbReference type="RefSeq" id="WP_196265614.1">
    <property type="nucleotide sequence ID" value="NZ_JADQDN010000021.1"/>
</dbReference>
<sequence>MQWPIFIIYTALVWLVFAKLRLLPFTLPVALFFASAGPIIIFLALVAMNFYHPGTSDVRIFQRVVQIAPRTSAPGRVAEIAVKPDVRLIKGETLFRIDSTPFEYDVRRLEAALAAAEQNVGQLKASLDQASAARARAEAQVALAQQTFDRQTELLQSRTVAQAAVDTATRNLEAARQGEAEAKAAEERARLAYESNIGNVNTSVAQAQQQLAAARTNLAETNVTAPCDGYVTNVNILPGSIVSPSASVMPFVCDQDADMKGKVVATFDQASFLAVQPGEYAEVIFSMYPGQIFTGKVESIADITTGGTLTPSGALPDVTARAAPRFGAIIKLDDPDLRLPAGAQGTGAVYTGKVQFAGMLRMGVVRTNTILNYVAWGT</sequence>
<keyword evidence="1" id="KW-0175">Coiled coil</keyword>
<protein>
    <submittedName>
        <fullName evidence="3">HlyD family secretion protein</fullName>
    </submittedName>
</protein>
<keyword evidence="2" id="KW-0472">Membrane</keyword>
<accession>A0ABS0HXQ4</accession>
<feature type="coiled-coil region" evidence="1">
    <location>
        <begin position="106"/>
        <end position="147"/>
    </location>
</feature>
<dbReference type="PANTHER" id="PTHR30386">
    <property type="entry name" value="MEMBRANE FUSION SUBUNIT OF EMRAB-TOLC MULTIDRUG EFFLUX PUMP"/>
    <property type="match status" value="1"/>
</dbReference>
<dbReference type="Gene3D" id="2.40.50.100">
    <property type="match status" value="2"/>
</dbReference>
<evidence type="ECO:0000313" key="4">
    <source>
        <dbReference type="Proteomes" id="UP000611708"/>
    </source>
</evidence>
<proteinExistence type="predicted"/>
<evidence type="ECO:0000256" key="2">
    <source>
        <dbReference type="SAM" id="Phobius"/>
    </source>
</evidence>
<evidence type="ECO:0000313" key="3">
    <source>
        <dbReference type="EMBL" id="MBF9198273.1"/>
    </source>
</evidence>
<evidence type="ECO:0000256" key="1">
    <source>
        <dbReference type="SAM" id="Coils"/>
    </source>
</evidence>
<dbReference type="Gene3D" id="2.40.30.170">
    <property type="match status" value="1"/>
</dbReference>
<dbReference type="Gene3D" id="1.10.287.470">
    <property type="entry name" value="Helix hairpin bin"/>
    <property type="match status" value="1"/>
</dbReference>
<organism evidence="3 4">
    <name type="scientific">Microvirga terrestris</name>
    <dbReference type="NCBI Taxonomy" id="2791024"/>
    <lineage>
        <taxon>Bacteria</taxon>
        <taxon>Pseudomonadati</taxon>
        <taxon>Pseudomonadota</taxon>
        <taxon>Alphaproteobacteria</taxon>
        <taxon>Hyphomicrobiales</taxon>
        <taxon>Methylobacteriaceae</taxon>
        <taxon>Microvirga</taxon>
    </lineage>
</organism>
<dbReference type="EMBL" id="JADQDN010000021">
    <property type="protein sequence ID" value="MBF9198273.1"/>
    <property type="molecule type" value="Genomic_DNA"/>
</dbReference>
<keyword evidence="2" id="KW-1133">Transmembrane helix</keyword>
<dbReference type="Proteomes" id="UP000611708">
    <property type="component" value="Unassembled WGS sequence"/>
</dbReference>
<comment type="caution">
    <text evidence="3">The sequence shown here is derived from an EMBL/GenBank/DDBJ whole genome shotgun (WGS) entry which is preliminary data.</text>
</comment>
<dbReference type="SUPFAM" id="SSF111369">
    <property type="entry name" value="HlyD-like secretion proteins"/>
    <property type="match status" value="2"/>
</dbReference>